<dbReference type="AlphaFoldDB" id="A0A6J5GVK7"/>
<protein>
    <submittedName>
        <fullName evidence="1">Uncharacterized protein</fullName>
    </submittedName>
</protein>
<keyword evidence="2" id="KW-1185">Reference proteome</keyword>
<gene>
    <name evidence="1" type="ORF">LMG28688_06627</name>
</gene>
<name>A0A6J5GVK7_9BURK</name>
<dbReference type="EMBL" id="CADIKL010000055">
    <property type="protein sequence ID" value="CAB3807828.1"/>
    <property type="molecule type" value="Genomic_DNA"/>
</dbReference>
<dbReference type="Proteomes" id="UP000494119">
    <property type="component" value="Unassembled WGS sequence"/>
</dbReference>
<evidence type="ECO:0000313" key="2">
    <source>
        <dbReference type="Proteomes" id="UP000494119"/>
    </source>
</evidence>
<sequence length="41" mass="4794">MEALWFWNTCGTGEGDCRCDREADVLMQLLLWFAFVEQPPD</sequence>
<proteinExistence type="predicted"/>
<organism evidence="1 2">
    <name type="scientific">Paraburkholderia caffeinitolerans</name>
    <dbReference type="NCBI Taxonomy" id="1723730"/>
    <lineage>
        <taxon>Bacteria</taxon>
        <taxon>Pseudomonadati</taxon>
        <taxon>Pseudomonadota</taxon>
        <taxon>Betaproteobacteria</taxon>
        <taxon>Burkholderiales</taxon>
        <taxon>Burkholderiaceae</taxon>
        <taxon>Paraburkholderia</taxon>
    </lineage>
</organism>
<accession>A0A6J5GVK7</accession>
<reference evidence="1 2" key="1">
    <citation type="submission" date="2020-04" db="EMBL/GenBank/DDBJ databases">
        <authorList>
            <person name="De Canck E."/>
        </authorList>
    </citation>
    <scope>NUCLEOTIDE SEQUENCE [LARGE SCALE GENOMIC DNA]</scope>
    <source>
        <strain evidence="1 2">LMG 28688</strain>
    </source>
</reference>
<evidence type="ECO:0000313" key="1">
    <source>
        <dbReference type="EMBL" id="CAB3807828.1"/>
    </source>
</evidence>